<sequence length="1023" mass="112013">MYNELGHDSLPIAKVVEDFTFPAPTPEISSPSSSTREGNLLFNNTPARDASHSPVNRSLSDFQHDLLRQLVPITTGEWVVHVASFEDDAQENDIERKDDSQPHFVSIESSCQDDEHTPNPGPPSFVSCQSPPSPCTLLTTCAISLVNTASTPVLGFEDEQQRESDSLQYHTDTMSERYTPTSPLPAQLHRRRSSHKTVLELIVEDPILPVTSGILEPLDPCQPRHEEKQLSSNEMFDTTAATEYIAPRLSRARTPRRAFSLSDIRRSRECVLHQDTATATAALESIAVNYAAGTTSITHQLQPKLSTESGRHSIPAPIASIAKGPLAPTVKESQQKDTAQREVLIDGRQHVLSSIDAHHKSSSVSESPASKLRPQTITVQDTPPDAVASIFESSRRPSEPAAESPTSEIVAYNPRYPHPIIVYAALSGKDTDLSAYFDENSMFVDTLHRRVGTGGRQVLLQDGENVTFPNVNDEAGPAQEDTENLHRRQVVSSIEDGRTGELRYEKGVEDLRWEDDHVFGNSSTSGMNFKEAMQQMNILRNIHITAQQSLTEDRNELLQQASDIFKNVRELKQLTEFVQARQAGRQESPLEHDSGPETKKKSKKSRKPGFRHNEAKGAIGARNGRIQPRFTGLTFNPNLYAMGGNSVHSTTSRERNFADHTIRPSLNSLTGAFSVNSMSPSPPESSYQGALGYSQSYQPQCVPSFPASPVHGFNAARSFLTSPFTVGNVHSSNLYNSAAPPTYKSDICHAYWIHGNCQYGTRCFFVHTPPSAHGSVSKATVACLEDPASGIHLQAYQDRHNVENLKSMLYAGVDIAPSSALSSEPSITALLAQVNGASLGSNYGVMPMSRVAIVPMYPLNPVPASSISSTSSGHFIRIPFTSAPQGLSAQTHPYETEAQLGQGREQSAVQSPEPARLKKTAQQQFLDMNTCRFSTAGPLQSRKQDTGDPRIRPKIKTYIKTSGDATNVMIRPASRSVRQAGQTVLKQSSVEGTRLEGSKRKTKGTTIAEVIGQVELRLSKRST</sequence>
<name>A0ACC2XSR1_9TREE</name>
<accession>A0ACC2XSR1</accession>
<proteinExistence type="predicted"/>
<organism evidence="1 2">
    <name type="scientific">Naganishia onofrii</name>
    <dbReference type="NCBI Taxonomy" id="1851511"/>
    <lineage>
        <taxon>Eukaryota</taxon>
        <taxon>Fungi</taxon>
        <taxon>Dikarya</taxon>
        <taxon>Basidiomycota</taxon>
        <taxon>Agaricomycotina</taxon>
        <taxon>Tremellomycetes</taxon>
        <taxon>Filobasidiales</taxon>
        <taxon>Filobasidiaceae</taxon>
        <taxon>Naganishia</taxon>
    </lineage>
</organism>
<dbReference type="Proteomes" id="UP001234202">
    <property type="component" value="Unassembled WGS sequence"/>
</dbReference>
<evidence type="ECO:0000313" key="1">
    <source>
        <dbReference type="EMBL" id="KAJ9126665.1"/>
    </source>
</evidence>
<reference evidence="1" key="1">
    <citation type="submission" date="2023-04" db="EMBL/GenBank/DDBJ databases">
        <title>Draft Genome sequencing of Naganishia species isolated from polar environments using Oxford Nanopore Technology.</title>
        <authorList>
            <person name="Leo P."/>
            <person name="Venkateswaran K."/>
        </authorList>
    </citation>
    <scope>NUCLEOTIDE SEQUENCE</scope>
    <source>
        <strain evidence="1">DBVPG 5303</strain>
    </source>
</reference>
<dbReference type="EMBL" id="JASBWV010000004">
    <property type="protein sequence ID" value="KAJ9126665.1"/>
    <property type="molecule type" value="Genomic_DNA"/>
</dbReference>
<evidence type="ECO:0000313" key="2">
    <source>
        <dbReference type="Proteomes" id="UP001234202"/>
    </source>
</evidence>
<gene>
    <name evidence="1" type="ORF">QFC24_001695</name>
</gene>
<protein>
    <submittedName>
        <fullName evidence="1">Uncharacterized protein</fullName>
    </submittedName>
</protein>
<comment type="caution">
    <text evidence="1">The sequence shown here is derived from an EMBL/GenBank/DDBJ whole genome shotgun (WGS) entry which is preliminary data.</text>
</comment>
<keyword evidence="2" id="KW-1185">Reference proteome</keyword>